<dbReference type="GO" id="GO:0003676">
    <property type="term" value="F:nucleic acid binding"/>
    <property type="evidence" value="ECO:0007669"/>
    <property type="project" value="InterPro"/>
</dbReference>
<sequence>MDNKPTAHASEQGKNKEEVYVLELKHGFIYVGRGHNRRIRIQQHNSGEGSEWTRLHHVVRELLCLSETAITVGGDDGERSETLSQMCKHGIDNVRGWRWTKVTLTVEDKKDIEKAMREKFNLCRRCGREDHFVGDCPARMDSQRDEKQRK</sequence>
<organism evidence="3">
    <name type="scientific">Marseillevirus LCMAC102</name>
    <dbReference type="NCBI Taxonomy" id="2506603"/>
    <lineage>
        <taxon>Viruses</taxon>
        <taxon>Varidnaviria</taxon>
        <taxon>Bamfordvirae</taxon>
        <taxon>Nucleocytoviricota</taxon>
        <taxon>Megaviricetes</taxon>
        <taxon>Pimascovirales</taxon>
        <taxon>Pimascovirales incertae sedis</taxon>
        <taxon>Marseilleviridae</taxon>
    </lineage>
</organism>
<dbReference type="GO" id="GO:0008270">
    <property type="term" value="F:zinc ion binding"/>
    <property type="evidence" value="ECO:0007669"/>
    <property type="project" value="UniProtKB-KW"/>
</dbReference>
<reference evidence="3" key="1">
    <citation type="journal article" date="2019" name="MBio">
        <title>Virus Genomes from Deep Sea Sediments Expand the Ocean Megavirome and Support Independent Origins of Viral Gigantism.</title>
        <authorList>
            <person name="Backstrom D."/>
            <person name="Yutin N."/>
            <person name="Jorgensen S.L."/>
            <person name="Dharamshi J."/>
            <person name="Homa F."/>
            <person name="Zaremba-Niedwiedzka K."/>
            <person name="Spang A."/>
            <person name="Wolf Y.I."/>
            <person name="Koonin E.V."/>
            <person name="Ettema T.J."/>
        </authorList>
    </citation>
    <scope>NUCLEOTIDE SEQUENCE</scope>
</reference>
<keyword evidence="1" id="KW-0479">Metal-binding</keyword>
<accession>A0A481YSM5</accession>
<dbReference type="SUPFAM" id="SSF57756">
    <property type="entry name" value="Retrovirus zinc finger-like domains"/>
    <property type="match status" value="1"/>
</dbReference>
<name>A0A481YSM5_9VIRU</name>
<dbReference type="InterPro" id="IPR001878">
    <property type="entry name" value="Znf_CCHC"/>
</dbReference>
<keyword evidence="1" id="KW-0863">Zinc-finger</keyword>
<keyword evidence="1" id="KW-0862">Zinc</keyword>
<proteinExistence type="predicted"/>
<dbReference type="EMBL" id="MK500334">
    <property type="protein sequence ID" value="QBK86283.1"/>
    <property type="molecule type" value="Genomic_DNA"/>
</dbReference>
<dbReference type="Gene3D" id="3.40.1440.10">
    <property type="entry name" value="GIY-YIG endonuclease"/>
    <property type="match status" value="1"/>
</dbReference>
<dbReference type="InterPro" id="IPR035901">
    <property type="entry name" value="GIY-YIG_endonuc_sf"/>
</dbReference>
<gene>
    <name evidence="3" type="ORF">LCMAC102_00780</name>
</gene>
<evidence type="ECO:0000256" key="1">
    <source>
        <dbReference type="PROSITE-ProRule" id="PRU00047"/>
    </source>
</evidence>
<dbReference type="InterPro" id="IPR036875">
    <property type="entry name" value="Znf_CCHC_sf"/>
</dbReference>
<evidence type="ECO:0000313" key="3">
    <source>
        <dbReference type="EMBL" id="QBK86283.1"/>
    </source>
</evidence>
<feature type="domain" description="CCHC-type" evidence="2">
    <location>
        <begin position="123"/>
        <end position="137"/>
    </location>
</feature>
<evidence type="ECO:0000259" key="2">
    <source>
        <dbReference type="PROSITE" id="PS50158"/>
    </source>
</evidence>
<dbReference type="PROSITE" id="PS50158">
    <property type="entry name" value="ZF_CCHC"/>
    <property type="match status" value="1"/>
</dbReference>
<protein>
    <submittedName>
        <fullName evidence="3">GIY-YIG catalytic domain protein</fullName>
    </submittedName>
</protein>